<dbReference type="EC" id="4.2.1.75" evidence="3 9"/>
<protein>
    <recommendedName>
        <fullName evidence="7 9">Uroporphyrinogen-III synthase</fullName>
        <ecNumber evidence="3 9">4.2.1.75</ecNumber>
    </recommendedName>
</protein>
<evidence type="ECO:0000256" key="5">
    <source>
        <dbReference type="ARBA" id="ARBA00023244"/>
    </source>
</evidence>
<keyword evidence="12" id="KW-1185">Reference proteome</keyword>
<dbReference type="Proteomes" id="UP000642509">
    <property type="component" value="Unassembled WGS sequence"/>
</dbReference>
<comment type="caution">
    <text evidence="11">The sequence shown here is derived from an EMBL/GenBank/DDBJ whole genome shotgun (WGS) entry which is preliminary data.</text>
</comment>
<name>A0ABQ2LYH8_9MICC</name>
<dbReference type="EMBL" id="BMLQ01000004">
    <property type="protein sequence ID" value="GGO44710.1"/>
    <property type="molecule type" value="Genomic_DNA"/>
</dbReference>
<evidence type="ECO:0000256" key="6">
    <source>
        <dbReference type="ARBA" id="ARBA00037589"/>
    </source>
</evidence>
<evidence type="ECO:0000256" key="3">
    <source>
        <dbReference type="ARBA" id="ARBA00013109"/>
    </source>
</evidence>
<comment type="pathway">
    <text evidence="1 9">Porphyrin-containing compound metabolism; protoporphyrin-IX biosynthesis; coproporphyrinogen-III from 5-aminolevulinate: step 3/4.</text>
</comment>
<reference evidence="12" key="1">
    <citation type="journal article" date="2019" name="Int. J. Syst. Evol. Microbiol.">
        <title>The Global Catalogue of Microorganisms (GCM) 10K type strain sequencing project: providing services to taxonomists for standard genome sequencing and annotation.</title>
        <authorList>
            <consortium name="The Broad Institute Genomics Platform"/>
            <consortium name="The Broad Institute Genome Sequencing Center for Infectious Disease"/>
            <person name="Wu L."/>
            <person name="Ma J."/>
        </authorList>
    </citation>
    <scope>NUCLEOTIDE SEQUENCE [LARGE SCALE GENOMIC DNA]</scope>
    <source>
        <strain evidence="12">CGMCC 1.7064</strain>
    </source>
</reference>
<dbReference type="Pfam" id="PF02602">
    <property type="entry name" value="HEM4"/>
    <property type="match status" value="1"/>
</dbReference>
<evidence type="ECO:0000256" key="1">
    <source>
        <dbReference type="ARBA" id="ARBA00004772"/>
    </source>
</evidence>
<evidence type="ECO:0000256" key="9">
    <source>
        <dbReference type="RuleBase" id="RU366031"/>
    </source>
</evidence>
<evidence type="ECO:0000313" key="12">
    <source>
        <dbReference type="Proteomes" id="UP000642509"/>
    </source>
</evidence>
<comment type="function">
    <text evidence="6 9">Catalyzes cyclization of the linear tetrapyrrole, hydroxymethylbilane, to the macrocyclic uroporphyrinogen III.</text>
</comment>
<dbReference type="Gene3D" id="3.40.50.10090">
    <property type="match status" value="2"/>
</dbReference>
<dbReference type="PANTHER" id="PTHR38042:SF1">
    <property type="entry name" value="UROPORPHYRINOGEN-III SYNTHASE, CHLOROPLASTIC"/>
    <property type="match status" value="1"/>
</dbReference>
<keyword evidence="5 9" id="KW-0627">Porphyrin biosynthesis</keyword>
<comment type="catalytic activity">
    <reaction evidence="8 9">
        <text>hydroxymethylbilane = uroporphyrinogen III + H2O</text>
        <dbReference type="Rhea" id="RHEA:18965"/>
        <dbReference type="ChEBI" id="CHEBI:15377"/>
        <dbReference type="ChEBI" id="CHEBI:57308"/>
        <dbReference type="ChEBI" id="CHEBI:57845"/>
        <dbReference type="EC" id="4.2.1.75"/>
    </reaction>
</comment>
<proteinExistence type="inferred from homology"/>
<organism evidence="11 12">
    <name type="scientific">Citricoccus zhacaiensis</name>
    <dbReference type="NCBI Taxonomy" id="489142"/>
    <lineage>
        <taxon>Bacteria</taxon>
        <taxon>Bacillati</taxon>
        <taxon>Actinomycetota</taxon>
        <taxon>Actinomycetes</taxon>
        <taxon>Micrococcales</taxon>
        <taxon>Micrococcaceae</taxon>
        <taxon>Citricoccus</taxon>
    </lineage>
</organism>
<comment type="similarity">
    <text evidence="2 9">Belongs to the uroporphyrinogen-III synthase family.</text>
</comment>
<evidence type="ECO:0000256" key="7">
    <source>
        <dbReference type="ARBA" id="ARBA00040167"/>
    </source>
</evidence>
<evidence type="ECO:0000256" key="8">
    <source>
        <dbReference type="ARBA" id="ARBA00048617"/>
    </source>
</evidence>
<feature type="domain" description="Tetrapyrrole biosynthesis uroporphyrinogen III synthase" evidence="10">
    <location>
        <begin position="23"/>
        <end position="262"/>
    </location>
</feature>
<dbReference type="SUPFAM" id="SSF69618">
    <property type="entry name" value="HemD-like"/>
    <property type="match status" value="1"/>
</dbReference>
<gene>
    <name evidence="11" type="ORF">GCM10010977_15730</name>
</gene>
<dbReference type="InterPro" id="IPR003754">
    <property type="entry name" value="4pyrrol_synth_uPrphyn_synth"/>
</dbReference>
<evidence type="ECO:0000313" key="11">
    <source>
        <dbReference type="EMBL" id="GGO44710.1"/>
    </source>
</evidence>
<sequence length="275" mass="28253">MPVAAGRPVIMTRQPAQAGAVETGLAEAGYRVAFLPLTDFALPEDLAGLRGLVRDITPDERTAPVPAWLVLTSPNSVRALTRAGWDGRVAAGIRVAVTGRGTARVLAEAGCTEAPWMPEGDASAAGILAQFPPPGETARRVLLLPQSALATDEVAEGLAERGWEVHHVQAYRTVPYPAATERRLLAGLAGDGAASVDALATVDDVPGADVVLTSPSAVRELVRRRGTAVPAGTRFIALGQPTARAAAEESLDLAATAPSPDALGVLAALGPGHRV</sequence>
<dbReference type="CDD" id="cd06578">
    <property type="entry name" value="HemD"/>
    <property type="match status" value="1"/>
</dbReference>
<keyword evidence="4 9" id="KW-0456">Lyase</keyword>
<dbReference type="PANTHER" id="PTHR38042">
    <property type="entry name" value="UROPORPHYRINOGEN-III SYNTHASE, CHLOROPLASTIC"/>
    <property type="match status" value="1"/>
</dbReference>
<evidence type="ECO:0000259" key="10">
    <source>
        <dbReference type="Pfam" id="PF02602"/>
    </source>
</evidence>
<evidence type="ECO:0000256" key="4">
    <source>
        <dbReference type="ARBA" id="ARBA00023239"/>
    </source>
</evidence>
<dbReference type="InterPro" id="IPR039793">
    <property type="entry name" value="UROS/Hem4"/>
</dbReference>
<accession>A0ABQ2LYH8</accession>
<evidence type="ECO:0000256" key="2">
    <source>
        <dbReference type="ARBA" id="ARBA00008133"/>
    </source>
</evidence>
<dbReference type="InterPro" id="IPR036108">
    <property type="entry name" value="4pyrrol_syn_uPrphyn_synt_sf"/>
</dbReference>